<sequence length="144" mass="14587">MDNRLVVTASFVAYLVAGGLVAVGAYAGDVSVSTDQTAFLAGVGVGGPLLGLVLLWVRNDGFGAALYVVAVIATLWYAGAVFVLGDDPASVAAASGDGATAYTIGLVVFLGIGLVSVLVGSWRWYRTSPGFRTVVDAVAGRRSS</sequence>
<gene>
    <name evidence="2" type="ORF">C479_01736</name>
</gene>
<keyword evidence="1" id="KW-0472">Membrane</keyword>
<dbReference type="OrthoDB" id="204188at2157"/>
<reference evidence="2 3" key="1">
    <citation type="journal article" date="2014" name="PLoS Genet.">
        <title>Phylogenetically driven sequencing of extremely halophilic archaea reveals strategies for static and dynamic osmo-response.</title>
        <authorList>
            <person name="Becker E.A."/>
            <person name="Seitzer P.M."/>
            <person name="Tritt A."/>
            <person name="Larsen D."/>
            <person name="Krusor M."/>
            <person name="Yao A.I."/>
            <person name="Wu D."/>
            <person name="Madern D."/>
            <person name="Eisen J.A."/>
            <person name="Darling A.E."/>
            <person name="Facciotti M.T."/>
        </authorList>
    </citation>
    <scope>NUCLEOTIDE SEQUENCE [LARGE SCALE GENOMIC DNA]</scope>
    <source>
        <strain evidence="2 3">JCM 14624</strain>
    </source>
</reference>
<keyword evidence="1" id="KW-0812">Transmembrane</keyword>
<protein>
    <submittedName>
        <fullName evidence="2">Uncharacterized protein</fullName>
    </submittedName>
</protein>
<evidence type="ECO:0000256" key="1">
    <source>
        <dbReference type="SAM" id="Phobius"/>
    </source>
</evidence>
<feature type="transmembrane region" description="Helical" evidence="1">
    <location>
        <begin position="104"/>
        <end position="125"/>
    </location>
</feature>
<keyword evidence="1" id="KW-1133">Transmembrane helix</keyword>
<dbReference type="AlphaFoldDB" id="M0BRB7"/>
<evidence type="ECO:0000313" key="2">
    <source>
        <dbReference type="EMBL" id="ELZ13526.1"/>
    </source>
</evidence>
<keyword evidence="3" id="KW-1185">Reference proteome</keyword>
<evidence type="ECO:0000313" key="3">
    <source>
        <dbReference type="Proteomes" id="UP000011560"/>
    </source>
</evidence>
<accession>M0BRB7</accession>
<dbReference type="RefSeq" id="WP_007696902.1">
    <property type="nucleotide sequence ID" value="NZ_AOIQ01000006.1"/>
</dbReference>
<organism evidence="2 3">
    <name type="scientific">Halovivax asiaticus JCM 14624</name>
    <dbReference type="NCBI Taxonomy" id="1227490"/>
    <lineage>
        <taxon>Archaea</taxon>
        <taxon>Methanobacteriati</taxon>
        <taxon>Methanobacteriota</taxon>
        <taxon>Stenosarchaea group</taxon>
        <taxon>Halobacteria</taxon>
        <taxon>Halobacteriales</taxon>
        <taxon>Natrialbaceae</taxon>
        <taxon>Halovivax</taxon>
    </lineage>
</organism>
<name>M0BRB7_9EURY</name>
<feature type="transmembrane region" description="Helical" evidence="1">
    <location>
        <begin position="37"/>
        <end position="57"/>
    </location>
</feature>
<comment type="caution">
    <text evidence="2">The sequence shown here is derived from an EMBL/GenBank/DDBJ whole genome shotgun (WGS) entry which is preliminary data.</text>
</comment>
<dbReference type="Proteomes" id="UP000011560">
    <property type="component" value="Unassembled WGS sequence"/>
</dbReference>
<feature type="transmembrane region" description="Helical" evidence="1">
    <location>
        <begin position="64"/>
        <end position="84"/>
    </location>
</feature>
<dbReference type="EMBL" id="AOIQ01000006">
    <property type="protein sequence ID" value="ELZ13526.1"/>
    <property type="molecule type" value="Genomic_DNA"/>
</dbReference>
<proteinExistence type="predicted"/>